<feature type="compositionally biased region" description="Basic and acidic residues" evidence="1">
    <location>
        <begin position="81"/>
        <end position="95"/>
    </location>
</feature>
<dbReference type="PANTHER" id="PTHR48475">
    <property type="entry name" value="RIBONUCLEASE H"/>
    <property type="match status" value="1"/>
</dbReference>
<dbReference type="SUPFAM" id="SSF53098">
    <property type="entry name" value="Ribonuclease H-like"/>
    <property type="match status" value="1"/>
</dbReference>
<feature type="compositionally biased region" description="Polar residues" evidence="1">
    <location>
        <begin position="45"/>
        <end position="59"/>
    </location>
</feature>
<organism evidence="3 4">
    <name type="scientific">Escallonia herrerae</name>
    <dbReference type="NCBI Taxonomy" id="1293975"/>
    <lineage>
        <taxon>Eukaryota</taxon>
        <taxon>Viridiplantae</taxon>
        <taxon>Streptophyta</taxon>
        <taxon>Embryophyta</taxon>
        <taxon>Tracheophyta</taxon>
        <taxon>Spermatophyta</taxon>
        <taxon>Magnoliopsida</taxon>
        <taxon>eudicotyledons</taxon>
        <taxon>Gunneridae</taxon>
        <taxon>Pentapetalae</taxon>
        <taxon>asterids</taxon>
        <taxon>campanulids</taxon>
        <taxon>Escalloniales</taxon>
        <taxon>Escalloniaceae</taxon>
        <taxon>Escallonia</taxon>
    </lineage>
</organism>
<dbReference type="Gene3D" id="3.30.70.270">
    <property type="match status" value="1"/>
</dbReference>
<evidence type="ECO:0000256" key="1">
    <source>
        <dbReference type="SAM" id="MobiDB-lite"/>
    </source>
</evidence>
<dbReference type="PANTHER" id="PTHR48475:SF2">
    <property type="entry name" value="RIBONUCLEASE H"/>
    <property type="match status" value="1"/>
</dbReference>
<dbReference type="PROSITE" id="PS50994">
    <property type="entry name" value="INTEGRASE"/>
    <property type="match status" value="1"/>
</dbReference>
<dbReference type="AlphaFoldDB" id="A0AA89AIV3"/>
<dbReference type="InterPro" id="IPR041577">
    <property type="entry name" value="RT_RNaseH_2"/>
</dbReference>
<dbReference type="Gene3D" id="3.30.420.10">
    <property type="entry name" value="Ribonuclease H-like superfamily/Ribonuclease H"/>
    <property type="match status" value="1"/>
</dbReference>
<evidence type="ECO:0000313" key="3">
    <source>
        <dbReference type="EMBL" id="KAK3003898.1"/>
    </source>
</evidence>
<accession>A0AA89AIV3</accession>
<comment type="caution">
    <text evidence="3">The sequence shown here is derived from an EMBL/GenBank/DDBJ whole genome shotgun (WGS) entry which is preliminary data.</text>
</comment>
<dbReference type="Pfam" id="PF00665">
    <property type="entry name" value="rve"/>
    <property type="match status" value="1"/>
</dbReference>
<evidence type="ECO:0000313" key="4">
    <source>
        <dbReference type="Proteomes" id="UP001188597"/>
    </source>
</evidence>
<dbReference type="Proteomes" id="UP001188597">
    <property type="component" value="Unassembled WGS sequence"/>
</dbReference>
<dbReference type="InterPro" id="IPR012337">
    <property type="entry name" value="RNaseH-like_sf"/>
</dbReference>
<reference evidence="3" key="1">
    <citation type="submission" date="2022-12" db="EMBL/GenBank/DDBJ databases">
        <title>Draft genome assemblies for two species of Escallonia (Escalloniales).</title>
        <authorList>
            <person name="Chanderbali A."/>
            <person name="Dervinis C."/>
            <person name="Anghel I."/>
            <person name="Soltis D."/>
            <person name="Soltis P."/>
            <person name="Zapata F."/>
        </authorList>
    </citation>
    <scope>NUCLEOTIDE SEQUENCE</scope>
    <source>
        <strain evidence="3">UCBG64.0493</strain>
        <tissue evidence="3">Leaf</tissue>
    </source>
</reference>
<feature type="domain" description="Integrase catalytic" evidence="2">
    <location>
        <begin position="557"/>
        <end position="716"/>
    </location>
</feature>
<feature type="compositionally biased region" description="Basic and acidic residues" evidence="1">
    <location>
        <begin position="169"/>
        <end position="190"/>
    </location>
</feature>
<sequence>MVAIPTIPAVISPSTAAISAPKTVVPPAMTITPPSESTVLPPFQTFGTSEPLTTATASFNKPPLQSEPRVLKTPEGTNQHVMHEEDGQSDDERRNPSAPVIIGRPFTEEVDGFPAPPSFKMPPCESYDGTGDPMEHLAHFTSGMNLHLVPDQIMCRAFPVTLKGAAHDEWTSGQKRRDYPEGRIPEESKRSQATLSKHLTPLTTSREHILNQIKSQNIFKWSKPMRMHADKRDAQLYCHFHKDHGHTTEECKVLQREIKNLIAKGHLKDPVKRPKIPNTISFDDTDLEEIITSHDDALVISLQIDAYVIKRVLVDTGSSADILFEEAFSQMQMSRDRIRPVSSPLYDFTGASAPVEGVIPLIVVAGKHPLQATQSIDFLGDRVVARKCYMASCRVEEAFTIEDQRNEHTFRRAEPVEELALKNIKNFEWTAECQASFEALKNYLSAPPLLSKPLVGEELFLYLAIADSVVSVVPVREQDDKQLPIYYVSKVLQGAELRYPDTKKLAFALLVAARKLRPYFQSHSIMQDAMSYTKKCGACQRFSSIPRQAPSPLSTLSSPIPFAMWGMDILGPFPPAMAQRKFVIVAIDYFTKWVEAEALALIIERKCEDFFWRAVDYRFVIPRVLLTDNGKQFDNLTFRTFCANLCLEQRFTSVAHPQTNGQIEVTNRTLLQGIKKKLDGASGLWVDELPKILWAYNTTSRTSTGETPFSLSFGTEALIPVEIGLPSLRLTTYDPVQNEEALRANLDLLDERPEQAAMRLVAYRQRVSKFHDKRVRPRTFRVGDLVLRHIEASVPRDAVGKLAPNWEGPYKVVKLGGPGAYHLEDMDGKAIPRTWNATNLRRYYA</sequence>
<protein>
    <recommendedName>
        <fullName evidence="2">Integrase catalytic domain-containing protein</fullName>
    </recommendedName>
</protein>
<feature type="region of interest" description="Disordered" evidence="1">
    <location>
        <begin position="33"/>
        <end position="99"/>
    </location>
</feature>
<dbReference type="InterPro" id="IPR001584">
    <property type="entry name" value="Integrase_cat-core"/>
</dbReference>
<dbReference type="GO" id="GO:0003676">
    <property type="term" value="F:nucleic acid binding"/>
    <property type="evidence" value="ECO:0007669"/>
    <property type="project" value="InterPro"/>
</dbReference>
<gene>
    <name evidence="3" type="ORF">RJ639_018848</name>
</gene>
<dbReference type="SUPFAM" id="SSF56672">
    <property type="entry name" value="DNA/RNA polymerases"/>
    <property type="match status" value="1"/>
</dbReference>
<dbReference type="Pfam" id="PF17919">
    <property type="entry name" value="RT_RNaseH_2"/>
    <property type="match status" value="1"/>
</dbReference>
<name>A0AA89AIV3_9ASTE</name>
<dbReference type="InterPro" id="IPR043502">
    <property type="entry name" value="DNA/RNA_pol_sf"/>
</dbReference>
<dbReference type="InterPro" id="IPR036397">
    <property type="entry name" value="RNaseH_sf"/>
</dbReference>
<keyword evidence="4" id="KW-1185">Reference proteome</keyword>
<evidence type="ECO:0000259" key="2">
    <source>
        <dbReference type="PROSITE" id="PS50994"/>
    </source>
</evidence>
<dbReference type="InterPro" id="IPR043128">
    <property type="entry name" value="Rev_trsase/Diguanyl_cyclase"/>
</dbReference>
<feature type="region of interest" description="Disordered" evidence="1">
    <location>
        <begin position="169"/>
        <end position="195"/>
    </location>
</feature>
<proteinExistence type="predicted"/>
<dbReference type="GO" id="GO:0015074">
    <property type="term" value="P:DNA integration"/>
    <property type="evidence" value="ECO:0007669"/>
    <property type="project" value="InterPro"/>
</dbReference>
<dbReference type="EMBL" id="JAVXUP010002344">
    <property type="protein sequence ID" value="KAK3003898.1"/>
    <property type="molecule type" value="Genomic_DNA"/>
</dbReference>